<name>A0A2N9HZ79_FAGSY</name>
<feature type="domain" description="FAR1" evidence="1">
    <location>
        <begin position="63"/>
        <end position="154"/>
    </location>
</feature>
<dbReference type="EMBL" id="OIVN01004445">
    <property type="protein sequence ID" value="SPD17385.1"/>
    <property type="molecule type" value="Genomic_DNA"/>
</dbReference>
<accession>A0A2N9HZ79</accession>
<proteinExistence type="predicted"/>
<evidence type="ECO:0000313" key="2">
    <source>
        <dbReference type="EMBL" id="SPD17385.1"/>
    </source>
</evidence>
<dbReference type="PANTHER" id="PTHR46328">
    <property type="entry name" value="FAR-RED IMPAIRED RESPONSIVE (FAR1) FAMILY PROTEIN-RELATED"/>
    <property type="match status" value="1"/>
</dbReference>
<dbReference type="PANTHER" id="PTHR46328:SF31">
    <property type="entry name" value="PROTEIN FAR1-RELATED SEQUENCE 5-LIKE"/>
    <property type="match status" value="1"/>
</dbReference>
<evidence type="ECO:0000259" key="1">
    <source>
        <dbReference type="Pfam" id="PF03101"/>
    </source>
</evidence>
<protein>
    <recommendedName>
        <fullName evidence="1">FAR1 domain-containing protein</fullName>
    </recommendedName>
</protein>
<reference evidence="2" key="1">
    <citation type="submission" date="2018-02" db="EMBL/GenBank/DDBJ databases">
        <authorList>
            <person name="Cohen D.B."/>
            <person name="Kent A.D."/>
        </authorList>
    </citation>
    <scope>NUCLEOTIDE SEQUENCE</scope>
</reference>
<gene>
    <name evidence="2" type="ORF">FSB_LOCUS45267</name>
</gene>
<dbReference type="Pfam" id="PF03101">
    <property type="entry name" value="FAR1"/>
    <property type="match status" value="1"/>
</dbReference>
<dbReference type="InterPro" id="IPR004330">
    <property type="entry name" value="FAR1_DNA_bnd_dom"/>
</dbReference>
<sequence>MEPDVDLDSKIIERSIGREICVAEDGEMLDLYEGRELSIHEIDFNVEPYIGMEFESEEAAMIYYDVYAKHLGFMIRVGNCHRSGHDGSVISRRFLCNKEGFRVNNKKTRNTRSLEVRKPRQITREGCKAMIMVRKEKTGKWVVTKLETKHNHPMGISVGKGRRCTIQARPQENDHRKRLDLCKTFSIVCSNPLSWNLRAEIDTSRSHGVVLSGGWISLDLDAFYSQKVEVYV</sequence>
<dbReference type="AlphaFoldDB" id="A0A2N9HZ79"/>
<organism evidence="2">
    <name type="scientific">Fagus sylvatica</name>
    <name type="common">Beechnut</name>
    <dbReference type="NCBI Taxonomy" id="28930"/>
    <lineage>
        <taxon>Eukaryota</taxon>
        <taxon>Viridiplantae</taxon>
        <taxon>Streptophyta</taxon>
        <taxon>Embryophyta</taxon>
        <taxon>Tracheophyta</taxon>
        <taxon>Spermatophyta</taxon>
        <taxon>Magnoliopsida</taxon>
        <taxon>eudicotyledons</taxon>
        <taxon>Gunneridae</taxon>
        <taxon>Pentapetalae</taxon>
        <taxon>rosids</taxon>
        <taxon>fabids</taxon>
        <taxon>Fagales</taxon>
        <taxon>Fagaceae</taxon>
        <taxon>Fagus</taxon>
    </lineage>
</organism>